<organism evidence="2 3">
    <name type="scientific">Temnothorax longispinosus</name>
    <dbReference type="NCBI Taxonomy" id="300112"/>
    <lineage>
        <taxon>Eukaryota</taxon>
        <taxon>Metazoa</taxon>
        <taxon>Ecdysozoa</taxon>
        <taxon>Arthropoda</taxon>
        <taxon>Hexapoda</taxon>
        <taxon>Insecta</taxon>
        <taxon>Pterygota</taxon>
        <taxon>Neoptera</taxon>
        <taxon>Endopterygota</taxon>
        <taxon>Hymenoptera</taxon>
        <taxon>Apocrita</taxon>
        <taxon>Aculeata</taxon>
        <taxon>Formicoidea</taxon>
        <taxon>Formicidae</taxon>
        <taxon>Myrmicinae</taxon>
        <taxon>Temnothorax</taxon>
    </lineage>
</organism>
<sequence>MEPKGADMQRGRNRDINILGDQRDKDLSPEMRRRDKIQLARHHFETPPRVVISEISTAADSRGRIRVMKTQMRSRWEIFEGRRDKGGRGLAEPEKDRRKDRVTKNRRDTRARRSSHSWHAECNVTRRCPYLFAIISARFHRSGYGRRTYGIARRDGCTTIQVGIRPVILRRRCENRSCVTTSTGFSNGDRVARLSVSPLSLFRVSRVFRDFALTRPGRAQARISARIYDECEKNLLSRRPFSPDRRCPSRGPREHVREDARRFRERHEPTATCRGRSSATRGKNLFAIPATLLPLNDGLPMVLRLFFEMKRIDYPCSMSSGLSYQPTHLPHLVPFFVR</sequence>
<feature type="compositionally biased region" description="Basic and acidic residues" evidence="1">
    <location>
        <begin position="84"/>
        <end position="108"/>
    </location>
</feature>
<accession>A0A4V3SCS9</accession>
<dbReference type="EMBL" id="QBLH01000104">
    <property type="protein sequence ID" value="TGZ57914.1"/>
    <property type="molecule type" value="Genomic_DNA"/>
</dbReference>
<evidence type="ECO:0000256" key="1">
    <source>
        <dbReference type="SAM" id="MobiDB-lite"/>
    </source>
</evidence>
<dbReference type="AlphaFoldDB" id="A0A4V3SCS9"/>
<feature type="compositionally biased region" description="Basic and acidic residues" evidence="1">
    <location>
        <begin position="242"/>
        <end position="269"/>
    </location>
</feature>
<protein>
    <submittedName>
        <fullName evidence="2">Uncharacterized protein</fullName>
    </submittedName>
</protein>
<feature type="region of interest" description="Disordered" evidence="1">
    <location>
        <begin position="84"/>
        <end position="115"/>
    </location>
</feature>
<proteinExistence type="predicted"/>
<dbReference type="Proteomes" id="UP000310200">
    <property type="component" value="Unassembled WGS sequence"/>
</dbReference>
<evidence type="ECO:0000313" key="2">
    <source>
        <dbReference type="EMBL" id="TGZ57914.1"/>
    </source>
</evidence>
<reference evidence="2 3" key="1">
    <citation type="journal article" date="2019" name="Philos. Trans. R. Soc. Lond., B, Biol. Sci.">
        <title>Ant behaviour and brain gene expression of defending hosts depend on the ecological success of the intruding social parasite.</title>
        <authorList>
            <person name="Kaur R."/>
            <person name="Stoldt M."/>
            <person name="Jongepier E."/>
            <person name="Feldmeyer B."/>
            <person name="Menzel F."/>
            <person name="Bornberg-Bauer E."/>
            <person name="Foitzik S."/>
        </authorList>
    </citation>
    <scope>NUCLEOTIDE SEQUENCE [LARGE SCALE GENOMIC DNA]</scope>
    <source>
        <tissue evidence="2">Whole body</tissue>
    </source>
</reference>
<evidence type="ECO:0000313" key="3">
    <source>
        <dbReference type="Proteomes" id="UP000310200"/>
    </source>
</evidence>
<comment type="caution">
    <text evidence="2">The sequence shown here is derived from an EMBL/GenBank/DDBJ whole genome shotgun (WGS) entry which is preliminary data.</text>
</comment>
<gene>
    <name evidence="2" type="ORF">DBV15_07590</name>
</gene>
<keyword evidence="3" id="KW-1185">Reference proteome</keyword>
<name>A0A4V3SCS9_9HYME</name>
<feature type="region of interest" description="Disordered" evidence="1">
    <location>
        <begin position="242"/>
        <end position="277"/>
    </location>
</feature>